<feature type="binding site" evidence="8">
    <location>
        <position position="161"/>
    </location>
    <ligand>
        <name>substrate</name>
    </ligand>
</feature>
<dbReference type="InterPro" id="IPR020810">
    <property type="entry name" value="Enolase_C"/>
</dbReference>
<dbReference type="InterPro" id="IPR029017">
    <property type="entry name" value="Enolase-like_N"/>
</dbReference>
<feature type="domain" description="Enolase N-terminal" evidence="11">
    <location>
        <begin position="12"/>
        <end position="140"/>
    </location>
</feature>
<dbReference type="SUPFAM" id="SSF51604">
    <property type="entry name" value="Enolase C-terminal domain-like"/>
    <property type="match status" value="1"/>
</dbReference>
<dbReference type="CDD" id="cd03313">
    <property type="entry name" value="enolase"/>
    <property type="match status" value="1"/>
</dbReference>
<dbReference type="SFLD" id="SFLDF00002">
    <property type="entry name" value="enolase"/>
    <property type="match status" value="1"/>
</dbReference>
<dbReference type="SUPFAM" id="SSF54826">
    <property type="entry name" value="Enolase N-terminal domain-like"/>
    <property type="match status" value="1"/>
</dbReference>
<comment type="pathway">
    <text evidence="1 6">Carbohydrate degradation; glycolysis; pyruvate from D-glyceraldehyde 3-phosphate: step 4/5.</text>
</comment>
<keyword evidence="6" id="KW-0963">Cytoplasm</keyword>
<evidence type="ECO:0000313" key="12">
    <source>
        <dbReference type="EMBL" id="KYC46590.1"/>
    </source>
</evidence>
<sequence>MLSAKDYEMFEIIDIKAREVLDSRGNPTIETEVITGGGYGSAIVPSGASTGKHEALELRDKNERYGGKGVLNAVRNVNETITPLLIGMDIRKQKEIDRIMIEEDGTENKSNLGANSILSVSLATARCAADTLNIPLYQYIGGLNTYVLPVPMMNVINGGEHAGNELDFQEFMIMPIGAKSFSEALRICAEVYHHMKKIIAEKYGKGSTNVGDEGGYAPPMKEISEPLEIIMSTLEELSYKDVVKIALDTASSTFYDEKTNTYKAMGKKMSSGELIDLFADACSKYPIVSLEDPMAEDDFEGFVEITKKLGKKTQIVGDDLFVTNKNRLSTGINKGACNSLLLKVNQIGSMTEAIDTASLAYRNGYSVVVSHRSGETEDTVIADIAVGISSGQIKTGAPSRSERCAKYNRLLRIEEYLGESAVYAGKNFRIPF</sequence>
<dbReference type="PANTHER" id="PTHR11902:SF1">
    <property type="entry name" value="ENOLASE"/>
    <property type="match status" value="1"/>
</dbReference>
<dbReference type="GO" id="GO:0004634">
    <property type="term" value="F:phosphopyruvate hydratase activity"/>
    <property type="evidence" value="ECO:0007669"/>
    <property type="project" value="UniProtKB-UniRule"/>
</dbReference>
<feature type="binding site" evidence="8">
    <location>
        <position position="318"/>
    </location>
    <ligand>
        <name>substrate</name>
    </ligand>
</feature>
<evidence type="ECO:0000256" key="6">
    <source>
        <dbReference type="HAMAP-Rule" id="MF_00318"/>
    </source>
</evidence>
<feature type="binding site" evidence="6 9">
    <location>
        <position position="248"/>
    </location>
    <ligand>
        <name>Mg(2+)</name>
        <dbReference type="ChEBI" id="CHEBI:18420"/>
    </ligand>
</feature>
<feature type="binding site" evidence="6">
    <location>
        <position position="169"/>
    </location>
    <ligand>
        <name>(2R)-2-phosphoglycerate</name>
        <dbReference type="ChEBI" id="CHEBI:58289"/>
    </ligand>
</feature>
<name>A0A150INM8_9EURY</name>
<dbReference type="PATRIC" id="fig|1705409.3.peg.2243"/>
<feature type="binding site" evidence="8">
    <location>
        <position position="394"/>
    </location>
    <ligand>
        <name>substrate</name>
    </ligand>
</feature>
<keyword evidence="4 6" id="KW-0324">Glycolysis</keyword>
<feature type="active site" description="Proton donor" evidence="6 7">
    <location>
        <position position="213"/>
    </location>
</feature>
<dbReference type="InterPro" id="IPR020811">
    <property type="entry name" value="Enolase_N"/>
</dbReference>
<reference evidence="12 13" key="1">
    <citation type="journal article" date="2016" name="ISME J.">
        <title>Chasing the elusive Euryarchaeota class WSA2: genomes reveal a uniquely fastidious methyl-reducing methanogen.</title>
        <authorList>
            <person name="Nobu M.K."/>
            <person name="Narihiro T."/>
            <person name="Kuroda K."/>
            <person name="Mei R."/>
            <person name="Liu W.T."/>
        </authorList>
    </citation>
    <scope>NUCLEOTIDE SEQUENCE [LARGE SCALE GENOMIC DNA]</scope>
    <source>
        <strain evidence="12">U1lsi0528_Bin055</strain>
    </source>
</reference>
<dbReference type="AlphaFoldDB" id="A0A150INM8"/>
<feature type="binding site" evidence="6">
    <location>
        <position position="394"/>
    </location>
    <ligand>
        <name>(2R)-2-phosphoglycerate</name>
        <dbReference type="ChEBI" id="CHEBI:58289"/>
    </ligand>
</feature>
<comment type="catalytic activity">
    <reaction evidence="6">
        <text>(2R)-2-phosphoglycerate = phosphoenolpyruvate + H2O</text>
        <dbReference type="Rhea" id="RHEA:10164"/>
        <dbReference type="ChEBI" id="CHEBI:15377"/>
        <dbReference type="ChEBI" id="CHEBI:58289"/>
        <dbReference type="ChEBI" id="CHEBI:58702"/>
        <dbReference type="EC" id="4.2.1.11"/>
    </reaction>
</comment>
<comment type="cofactor">
    <cofactor evidence="9">
        <name>Mg(2+)</name>
        <dbReference type="ChEBI" id="CHEBI:18420"/>
    </cofactor>
    <text evidence="9">Mg(2+) is required for catalysis and for stabilizing the dimer.</text>
</comment>
<feature type="binding site" evidence="6">
    <location>
        <position position="343"/>
    </location>
    <ligand>
        <name>(2R)-2-phosphoglycerate</name>
        <dbReference type="ChEBI" id="CHEBI:58289"/>
    </ligand>
</feature>
<dbReference type="NCBIfam" id="TIGR01060">
    <property type="entry name" value="eno"/>
    <property type="match status" value="1"/>
</dbReference>
<feature type="binding site" evidence="8">
    <location>
        <begin position="370"/>
        <end position="373"/>
    </location>
    <ligand>
        <name>substrate</name>
    </ligand>
</feature>
<dbReference type="PANTHER" id="PTHR11902">
    <property type="entry name" value="ENOLASE"/>
    <property type="match status" value="1"/>
</dbReference>
<dbReference type="PIRSF" id="PIRSF001400">
    <property type="entry name" value="Enolase"/>
    <property type="match status" value="1"/>
</dbReference>
<dbReference type="GO" id="GO:0005576">
    <property type="term" value="C:extracellular region"/>
    <property type="evidence" value="ECO:0007669"/>
    <property type="project" value="UniProtKB-SubCell"/>
</dbReference>
<evidence type="ECO:0000259" key="11">
    <source>
        <dbReference type="SMART" id="SM01193"/>
    </source>
</evidence>
<evidence type="ECO:0000256" key="9">
    <source>
        <dbReference type="PIRSR" id="PIRSR001400-3"/>
    </source>
</evidence>
<evidence type="ECO:0000313" key="13">
    <source>
        <dbReference type="Proteomes" id="UP000075398"/>
    </source>
</evidence>
<dbReference type="HAMAP" id="MF_00318">
    <property type="entry name" value="Enolase"/>
    <property type="match status" value="1"/>
</dbReference>
<feature type="active site" description="Proton acceptor" evidence="6 7">
    <location>
        <position position="343"/>
    </location>
</feature>
<keyword evidence="6 9" id="KW-0479">Metal-binding</keyword>
<dbReference type="GO" id="GO:0009986">
    <property type="term" value="C:cell surface"/>
    <property type="evidence" value="ECO:0007669"/>
    <property type="project" value="UniProtKB-SubCell"/>
</dbReference>
<feature type="binding site" evidence="6 9">
    <location>
        <position position="291"/>
    </location>
    <ligand>
        <name>Mg(2+)</name>
        <dbReference type="ChEBI" id="CHEBI:18420"/>
    </ligand>
</feature>
<dbReference type="InterPro" id="IPR000941">
    <property type="entry name" value="Enolase"/>
</dbReference>
<accession>A0A150INM8</accession>
<keyword evidence="3 6" id="KW-0460">Magnesium</keyword>
<dbReference type="Gene3D" id="3.30.390.10">
    <property type="entry name" value="Enolase-like, N-terminal domain"/>
    <property type="match status" value="1"/>
</dbReference>
<proteinExistence type="inferred from homology"/>
<dbReference type="SFLD" id="SFLDG00178">
    <property type="entry name" value="enolase"/>
    <property type="match status" value="1"/>
</dbReference>
<dbReference type="SMART" id="SM01192">
    <property type="entry name" value="Enolase_C"/>
    <property type="match status" value="1"/>
</dbReference>
<feature type="binding site" evidence="6 9">
    <location>
        <position position="318"/>
    </location>
    <ligand>
        <name>Mg(2+)</name>
        <dbReference type="ChEBI" id="CHEBI:18420"/>
    </ligand>
</feature>
<organism evidence="12 13">
    <name type="scientific">Candidatus Methanofastidiosum methylothiophilum</name>
    <dbReference type="NCBI Taxonomy" id="1705564"/>
    <lineage>
        <taxon>Archaea</taxon>
        <taxon>Methanobacteriati</taxon>
        <taxon>Methanobacteriota</taxon>
        <taxon>Stenosarchaea group</taxon>
        <taxon>Candidatus Methanofastidiosia</taxon>
        <taxon>Candidatus Methanofastidiosales</taxon>
        <taxon>Candidatus Methanofastidiosaceae</taxon>
        <taxon>Candidatus Methanofastidiosum</taxon>
    </lineage>
</organism>
<dbReference type="InterPro" id="IPR036849">
    <property type="entry name" value="Enolase-like_C_sf"/>
</dbReference>
<feature type="binding site" evidence="6">
    <location>
        <position position="372"/>
    </location>
    <ligand>
        <name>(2R)-2-phosphoglycerate</name>
        <dbReference type="ChEBI" id="CHEBI:58289"/>
    </ligand>
</feature>
<dbReference type="FunFam" id="3.30.390.10:FF:000001">
    <property type="entry name" value="Enolase"/>
    <property type="match status" value="1"/>
</dbReference>
<dbReference type="PRINTS" id="PR00148">
    <property type="entry name" value="ENOLASE"/>
</dbReference>
<dbReference type="GO" id="GO:0000287">
    <property type="term" value="F:magnesium ion binding"/>
    <property type="evidence" value="ECO:0007669"/>
    <property type="project" value="UniProtKB-UniRule"/>
</dbReference>
<dbReference type="GO" id="GO:0000015">
    <property type="term" value="C:phosphopyruvate hydratase complex"/>
    <property type="evidence" value="ECO:0007669"/>
    <property type="project" value="InterPro"/>
</dbReference>
<evidence type="ECO:0000256" key="1">
    <source>
        <dbReference type="ARBA" id="ARBA00005031"/>
    </source>
</evidence>
<dbReference type="SMART" id="SM01193">
    <property type="entry name" value="Enolase_N"/>
    <property type="match status" value="1"/>
</dbReference>
<keyword evidence="5 6" id="KW-0456">Lyase</keyword>
<feature type="binding site" evidence="8">
    <location>
        <position position="170"/>
    </location>
    <ligand>
        <name>substrate</name>
    </ligand>
</feature>
<dbReference type="Pfam" id="PF00113">
    <property type="entry name" value="Enolase_C"/>
    <property type="match status" value="1"/>
</dbReference>
<dbReference type="EMBL" id="LNGC01000186">
    <property type="protein sequence ID" value="KYC46590.1"/>
    <property type="molecule type" value="Genomic_DNA"/>
</dbReference>
<dbReference type="Gene3D" id="3.20.20.120">
    <property type="entry name" value="Enolase-like C-terminal domain"/>
    <property type="match status" value="1"/>
</dbReference>
<evidence type="ECO:0000256" key="7">
    <source>
        <dbReference type="PIRSR" id="PIRSR001400-1"/>
    </source>
</evidence>
<comment type="function">
    <text evidence="6">Catalyzes the reversible conversion of 2-phosphoglycerate (2-PG) into phosphoenolpyruvate (PEP). It is essential for the degradation of carbohydrates via glycolysis.</text>
</comment>
<comment type="subcellular location">
    <subcellularLocation>
        <location evidence="6">Cytoplasm</location>
    </subcellularLocation>
    <subcellularLocation>
        <location evidence="6">Secreted</location>
    </subcellularLocation>
    <subcellularLocation>
        <location evidence="6">Cell surface</location>
    </subcellularLocation>
    <text evidence="6">Fractions of enolase are present in both the cytoplasm and on the cell surface.</text>
</comment>
<evidence type="ECO:0000256" key="2">
    <source>
        <dbReference type="ARBA" id="ARBA00009604"/>
    </source>
</evidence>
<protein>
    <recommendedName>
        <fullName evidence="6">Enolase</fullName>
        <ecNumber evidence="6">4.2.1.11</ecNumber>
    </recommendedName>
    <alternativeName>
        <fullName evidence="6">2-phospho-D-glycerate hydro-lyase</fullName>
    </alternativeName>
    <alternativeName>
        <fullName evidence="6">2-phosphoglycerate dehydratase</fullName>
    </alternativeName>
</protein>
<comment type="similarity">
    <text evidence="2 6">Belongs to the enolase family.</text>
</comment>
<evidence type="ECO:0000256" key="8">
    <source>
        <dbReference type="PIRSR" id="PIRSR001400-2"/>
    </source>
</evidence>
<dbReference type="Pfam" id="PF03952">
    <property type="entry name" value="Enolase_N"/>
    <property type="match status" value="1"/>
</dbReference>
<feature type="binding site" evidence="6">
    <location>
        <position position="373"/>
    </location>
    <ligand>
        <name>(2R)-2-phosphoglycerate</name>
        <dbReference type="ChEBI" id="CHEBI:58289"/>
    </ligand>
</feature>
<dbReference type="PROSITE" id="PS00164">
    <property type="entry name" value="ENOLASE"/>
    <property type="match status" value="1"/>
</dbReference>
<dbReference type="InterPro" id="IPR020809">
    <property type="entry name" value="Enolase_CS"/>
</dbReference>
<feature type="domain" description="Enolase C-terminal TIM barrel" evidence="10">
    <location>
        <begin position="145"/>
        <end position="431"/>
    </location>
</feature>
<dbReference type="Proteomes" id="UP000075398">
    <property type="component" value="Unassembled WGS sequence"/>
</dbReference>
<dbReference type="GO" id="GO:0006096">
    <property type="term" value="P:glycolytic process"/>
    <property type="evidence" value="ECO:0007669"/>
    <property type="project" value="UniProtKB-UniRule"/>
</dbReference>
<dbReference type="SFLD" id="SFLDS00001">
    <property type="entry name" value="Enolase"/>
    <property type="match status" value="1"/>
</dbReference>
<feature type="binding site" evidence="8">
    <location>
        <position position="291"/>
    </location>
    <ligand>
        <name>substrate</name>
    </ligand>
</feature>
<comment type="caution">
    <text evidence="12">The sequence shown here is derived from an EMBL/GenBank/DDBJ whole genome shotgun (WGS) entry which is preliminary data.</text>
</comment>
<dbReference type="EC" id="4.2.1.11" evidence="6"/>
<comment type="cofactor">
    <cofactor evidence="6">
        <name>Mg(2+)</name>
        <dbReference type="ChEBI" id="CHEBI:18420"/>
    </cofactor>
    <text evidence="6">Binds a second Mg(2+) ion via substrate during catalysis.</text>
</comment>
<keyword evidence="6" id="KW-0964">Secreted</keyword>
<evidence type="ECO:0000256" key="5">
    <source>
        <dbReference type="ARBA" id="ARBA00023239"/>
    </source>
</evidence>
<gene>
    <name evidence="6 12" type="primary">eno</name>
    <name evidence="12" type="ORF">AMQ22_02101</name>
</gene>
<dbReference type="UniPathway" id="UPA00109">
    <property type="reaction ID" value="UER00187"/>
</dbReference>
<evidence type="ECO:0000259" key="10">
    <source>
        <dbReference type="SMART" id="SM01192"/>
    </source>
</evidence>
<evidence type="ECO:0000256" key="4">
    <source>
        <dbReference type="ARBA" id="ARBA00023152"/>
    </source>
</evidence>
<evidence type="ECO:0000256" key="3">
    <source>
        <dbReference type="ARBA" id="ARBA00022842"/>
    </source>
</evidence>